<gene>
    <name evidence="9" type="ORF">A2V47_04990</name>
</gene>
<evidence type="ECO:0000313" key="10">
    <source>
        <dbReference type="Proteomes" id="UP000177701"/>
    </source>
</evidence>
<dbReference type="InterPro" id="IPR017856">
    <property type="entry name" value="Integrase-like_N"/>
</dbReference>
<dbReference type="GO" id="GO:0003677">
    <property type="term" value="F:DNA binding"/>
    <property type="evidence" value="ECO:0007669"/>
    <property type="project" value="UniProtKB-UniRule"/>
</dbReference>
<dbReference type="InterPro" id="IPR026564">
    <property type="entry name" value="Transcrip_reg_TACO1-like_dom3"/>
</dbReference>
<dbReference type="Gene3D" id="3.30.70.980">
    <property type="match status" value="2"/>
</dbReference>
<keyword evidence="5 6" id="KW-0804">Transcription</keyword>
<evidence type="ECO:0000259" key="8">
    <source>
        <dbReference type="Pfam" id="PF20772"/>
    </source>
</evidence>
<evidence type="ECO:0000256" key="5">
    <source>
        <dbReference type="ARBA" id="ARBA00023163"/>
    </source>
</evidence>
<dbReference type="InterPro" id="IPR029072">
    <property type="entry name" value="YebC-like"/>
</dbReference>
<dbReference type="PANTHER" id="PTHR12532">
    <property type="entry name" value="TRANSLATIONAL ACTIVATOR OF CYTOCHROME C OXIDASE 1"/>
    <property type="match status" value="1"/>
</dbReference>
<comment type="caution">
    <text evidence="9">The sequence shown here is derived from an EMBL/GenBank/DDBJ whole genome shotgun (WGS) entry which is preliminary data.</text>
</comment>
<dbReference type="NCBIfam" id="TIGR01033">
    <property type="entry name" value="YebC/PmpR family DNA-binding transcriptional regulator"/>
    <property type="match status" value="1"/>
</dbReference>
<dbReference type="InterPro" id="IPR049083">
    <property type="entry name" value="TACO1_YebC_N"/>
</dbReference>
<evidence type="ECO:0000256" key="3">
    <source>
        <dbReference type="ARBA" id="ARBA00023015"/>
    </source>
</evidence>
<proteinExistence type="inferred from homology"/>
<dbReference type="HAMAP" id="MF_00693">
    <property type="entry name" value="Transcrip_reg_TACO1"/>
    <property type="match status" value="1"/>
</dbReference>
<dbReference type="PANTHER" id="PTHR12532:SF6">
    <property type="entry name" value="TRANSCRIPTIONAL REGULATORY PROTEIN YEBC-RELATED"/>
    <property type="match status" value="1"/>
</dbReference>
<keyword evidence="4 6" id="KW-0238">DNA-binding</keyword>
<dbReference type="SUPFAM" id="SSF75625">
    <property type="entry name" value="YebC-like"/>
    <property type="match status" value="1"/>
</dbReference>
<protein>
    <recommendedName>
        <fullName evidence="6">Probable transcriptional regulatory protein A2V47_04990</fullName>
    </recommendedName>
</protein>
<dbReference type="Pfam" id="PF01709">
    <property type="entry name" value="Transcrip_reg"/>
    <property type="match status" value="1"/>
</dbReference>
<evidence type="ECO:0000256" key="4">
    <source>
        <dbReference type="ARBA" id="ARBA00023125"/>
    </source>
</evidence>
<comment type="subcellular location">
    <subcellularLocation>
        <location evidence="6">Cytoplasm</location>
    </subcellularLocation>
</comment>
<dbReference type="FunFam" id="1.10.10.200:FF:000002">
    <property type="entry name" value="Probable transcriptional regulatory protein CLM62_37755"/>
    <property type="match status" value="1"/>
</dbReference>
<dbReference type="EMBL" id="MEYH01000080">
    <property type="protein sequence ID" value="OGD14606.1"/>
    <property type="molecule type" value="Genomic_DNA"/>
</dbReference>
<evidence type="ECO:0000259" key="7">
    <source>
        <dbReference type="Pfam" id="PF01709"/>
    </source>
</evidence>
<evidence type="ECO:0000256" key="1">
    <source>
        <dbReference type="ARBA" id="ARBA00008724"/>
    </source>
</evidence>
<dbReference type="InterPro" id="IPR048300">
    <property type="entry name" value="TACO1_YebC-like_2nd/3rd_dom"/>
</dbReference>
<dbReference type="STRING" id="1797291.A2V47_04990"/>
<evidence type="ECO:0000313" key="9">
    <source>
        <dbReference type="EMBL" id="OGD14606.1"/>
    </source>
</evidence>
<reference evidence="9 10" key="1">
    <citation type="journal article" date="2016" name="Nat. Commun.">
        <title>Thousands of microbial genomes shed light on interconnected biogeochemical processes in an aquifer system.</title>
        <authorList>
            <person name="Anantharaman K."/>
            <person name="Brown C.T."/>
            <person name="Hug L.A."/>
            <person name="Sharon I."/>
            <person name="Castelle C.J."/>
            <person name="Probst A.J."/>
            <person name="Thomas B.C."/>
            <person name="Singh A."/>
            <person name="Wilkins M.J."/>
            <person name="Karaoz U."/>
            <person name="Brodie E.L."/>
            <person name="Williams K.H."/>
            <person name="Hubbard S.S."/>
            <person name="Banfield J.F."/>
        </authorList>
    </citation>
    <scope>NUCLEOTIDE SEQUENCE [LARGE SCALE GENOMIC DNA]</scope>
</reference>
<dbReference type="Gene3D" id="1.10.10.200">
    <property type="match status" value="1"/>
</dbReference>
<feature type="domain" description="TACO1/YebC-like N-terminal" evidence="8">
    <location>
        <begin position="5"/>
        <end position="76"/>
    </location>
</feature>
<dbReference type="AlphaFoldDB" id="A0A1F5A8W2"/>
<accession>A0A1F5A8W2</accession>
<keyword evidence="2 6" id="KW-0963">Cytoplasm</keyword>
<evidence type="ECO:0000256" key="2">
    <source>
        <dbReference type="ARBA" id="ARBA00022490"/>
    </source>
</evidence>
<dbReference type="NCBIfam" id="NF001030">
    <property type="entry name" value="PRK00110.1"/>
    <property type="match status" value="1"/>
</dbReference>
<dbReference type="InterPro" id="IPR002876">
    <property type="entry name" value="Transcrip_reg_TACO1-like"/>
</dbReference>
<dbReference type="NCBIfam" id="NF009044">
    <property type="entry name" value="PRK12378.1"/>
    <property type="match status" value="1"/>
</dbReference>
<dbReference type="GO" id="GO:0005829">
    <property type="term" value="C:cytosol"/>
    <property type="evidence" value="ECO:0007669"/>
    <property type="project" value="TreeGrafter"/>
</dbReference>
<name>A0A1F5A8W2_9BACT</name>
<dbReference type="GO" id="GO:0006355">
    <property type="term" value="P:regulation of DNA-templated transcription"/>
    <property type="evidence" value="ECO:0007669"/>
    <property type="project" value="UniProtKB-UniRule"/>
</dbReference>
<comment type="similarity">
    <text evidence="1 6">Belongs to the TACO1 family.</text>
</comment>
<evidence type="ECO:0000256" key="6">
    <source>
        <dbReference type="HAMAP-Rule" id="MF_00693"/>
    </source>
</evidence>
<dbReference type="Proteomes" id="UP000177701">
    <property type="component" value="Unassembled WGS sequence"/>
</dbReference>
<sequence length="254" mass="28251">MSGHSKWSTIKRKKGKADAQRGKIFTKIIRVITVAARSGGGDPETNVKLKVAIQLAKENNMPNENIEKAIKRGTGEADGVSYEEIIYEGYGPGGVAVLIEALTDNKNRTTPEVRKIFSKNAGNLGENGCVAWMFDKRGYFIFEIAKVNEDAIVDLALEAEAEDVKSDSENIEVMTPPEKYKKFSNLIKEQNIECLLSEVTLIPKTTVDLEGKKARQMLNLMEQLEDQDDVQKVYANFNIADEIMEEISASKDKS</sequence>
<dbReference type="Pfam" id="PF20772">
    <property type="entry name" value="TACO1_YebC_N"/>
    <property type="match status" value="1"/>
</dbReference>
<keyword evidence="3 6" id="KW-0805">Transcription regulation</keyword>
<feature type="domain" description="TACO1/YebC-like second and third" evidence="7">
    <location>
        <begin position="82"/>
        <end position="237"/>
    </location>
</feature>
<organism evidence="9 10">
    <name type="scientific">Candidatus Sediminicultor quintus</name>
    <dbReference type="NCBI Taxonomy" id="1797291"/>
    <lineage>
        <taxon>Bacteria</taxon>
        <taxon>Pseudomonadati</taxon>
        <taxon>Atribacterota</taxon>
        <taxon>Candidatus Phoenicimicrobiia</taxon>
        <taxon>Candidatus Pheonicimicrobiales</taxon>
        <taxon>Candidatus Phoenicimicrobiaceae</taxon>
        <taxon>Candidatus Sediminicultor</taxon>
    </lineage>
</organism>